<protein>
    <recommendedName>
        <fullName evidence="1">N-acetyltransferase domain-containing protein</fullName>
    </recommendedName>
</protein>
<accession>A0A7W8FZU6</accession>
<dbReference type="InterPro" id="IPR045057">
    <property type="entry name" value="Gcn5-rel_NAT"/>
</dbReference>
<dbReference type="PANTHER" id="PTHR31435">
    <property type="entry name" value="PROTEIN NATD1"/>
    <property type="match status" value="1"/>
</dbReference>
<sequence>MAFDIVHDRLTHRFTVAVDGELCLLEYHLNDGVMTITHTGVPDAVGGRGIAASLVTAAFDAAREEGWKVVPRCAYAEAYVQKHRAEIGDLLA</sequence>
<evidence type="ECO:0000259" key="1">
    <source>
        <dbReference type="PROSITE" id="PS51729"/>
    </source>
</evidence>
<comment type="caution">
    <text evidence="2">The sequence shown here is derived from an EMBL/GenBank/DDBJ whole genome shotgun (WGS) entry which is preliminary data.</text>
</comment>
<feature type="domain" description="N-acetyltransferase" evidence="1">
    <location>
        <begin position="6"/>
        <end position="92"/>
    </location>
</feature>
<dbReference type="PANTHER" id="PTHR31435:SF9">
    <property type="entry name" value="PROTEIN NATD1"/>
    <property type="match status" value="1"/>
</dbReference>
<organism evidence="2 3">
    <name type="scientific">Chiayiivirga flava</name>
    <dbReference type="NCBI Taxonomy" id="659595"/>
    <lineage>
        <taxon>Bacteria</taxon>
        <taxon>Pseudomonadati</taxon>
        <taxon>Pseudomonadota</taxon>
        <taxon>Gammaproteobacteria</taxon>
        <taxon>Lysobacterales</taxon>
        <taxon>Lysobacteraceae</taxon>
        <taxon>Chiayiivirga</taxon>
    </lineage>
</organism>
<dbReference type="Gene3D" id="3.40.630.30">
    <property type="match status" value="1"/>
</dbReference>
<dbReference type="PROSITE" id="PS51729">
    <property type="entry name" value="GNAT_YJDJ"/>
    <property type="match status" value="1"/>
</dbReference>
<evidence type="ECO:0000313" key="3">
    <source>
        <dbReference type="Proteomes" id="UP000521199"/>
    </source>
</evidence>
<evidence type="ECO:0000313" key="2">
    <source>
        <dbReference type="EMBL" id="MBB5208491.1"/>
    </source>
</evidence>
<dbReference type="Pfam" id="PF14542">
    <property type="entry name" value="Acetyltransf_CG"/>
    <property type="match status" value="1"/>
</dbReference>
<dbReference type="RefSeq" id="WP_183961017.1">
    <property type="nucleotide sequence ID" value="NZ_JACHHP010000003.1"/>
</dbReference>
<gene>
    <name evidence="2" type="ORF">HNQ52_002033</name>
</gene>
<dbReference type="InterPro" id="IPR016181">
    <property type="entry name" value="Acyl_CoA_acyltransferase"/>
</dbReference>
<reference evidence="2 3" key="1">
    <citation type="submission" date="2020-08" db="EMBL/GenBank/DDBJ databases">
        <title>Genomic Encyclopedia of Type Strains, Phase IV (KMG-IV): sequencing the most valuable type-strain genomes for metagenomic binning, comparative biology and taxonomic classification.</title>
        <authorList>
            <person name="Goeker M."/>
        </authorList>
    </citation>
    <scope>NUCLEOTIDE SEQUENCE [LARGE SCALE GENOMIC DNA]</scope>
    <source>
        <strain evidence="2 3">DSM 24163</strain>
    </source>
</reference>
<dbReference type="InterPro" id="IPR031165">
    <property type="entry name" value="GNAT_YJDJ"/>
</dbReference>
<name>A0A7W8FZU6_9GAMM</name>
<dbReference type="SUPFAM" id="SSF55729">
    <property type="entry name" value="Acyl-CoA N-acyltransferases (Nat)"/>
    <property type="match status" value="1"/>
</dbReference>
<dbReference type="Proteomes" id="UP000521199">
    <property type="component" value="Unassembled WGS sequence"/>
</dbReference>
<proteinExistence type="predicted"/>
<dbReference type="EMBL" id="JACHHP010000003">
    <property type="protein sequence ID" value="MBB5208491.1"/>
    <property type="molecule type" value="Genomic_DNA"/>
</dbReference>
<dbReference type="AlphaFoldDB" id="A0A7W8FZU6"/>
<keyword evidence="3" id="KW-1185">Reference proteome</keyword>